<accession>V5IGE3</accession>
<protein>
    <recommendedName>
        <fullName evidence="2">Chitin-binding type-2 domain-containing protein</fullName>
    </recommendedName>
</protein>
<dbReference type="GO" id="GO:0008061">
    <property type="term" value="F:chitin binding"/>
    <property type="evidence" value="ECO:0007669"/>
    <property type="project" value="InterPro"/>
</dbReference>
<feature type="compositionally biased region" description="Basic residues" evidence="1">
    <location>
        <begin position="119"/>
        <end position="133"/>
    </location>
</feature>
<dbReference type="PROSITE" id="PS50940">
    <property type="entry name" value="CHIT_BIND_II"/>
    <property type="match status" value="1"/>
</dbReference>
<feature type="domain" description="Chitin-binding type-2" evidence="2">
    <location>
        <begin position="1"/>
        <end position="27"/>
    </location>
</feature>
<dbReference type="GO" id="GO:0005576">
    <property type="term" value="C:extracellular region"/>
    <property type="evidence" value="ECO:0007669"/>
    <property type="project" value="InterPro"/>
</dbReference>
<dbReference type="InterPro" id="IPR002557">
    <property type="entry name" value="Chitin-bd_dom"/>
</dbReference>
<evidence type="ECO:0000313" key="3">
    <source>
        <dbReference type="EMBL" id="JAB77631.1"/>
    </source>
</evidence>
<reference evidence="3" key="1">
    <citation type="journal article" date="2015" name="Sci. Rep.">
        <title>Tissue- and time-dependent transcription in Ixodes ricinus salivary glands and midguts when blood feeding on the vertebrate host.</title>
        <authorList>
            <person name="Kotsyfakis M."/>
            <person name="Schwarz A."/>
            <person name="Erhart J."/>
            <person name="Ribeiro J.M."/>
        </authorList>
    </citation>
    <scope>NUCLEOTIDE SEQUENCE</scope>
    <source>
        <tissue evidence="3">Salivary gland and midgut</tissue>
    </source>
</reference>
<dbReference type="Gene3D" id="2.170.140.10">
    <property type="entry name" value="Chitin binding domain"/>
    <property type="match status" value="1"/>
</dbReference>
<proteinExistence type="evidence at transcript level"/>
<dbReference type="SUPFAM" id="SSF57625">
    <property type="entry name" value="Invertebrate chitin-binding proteins"/>
    <property type="match status" value="1"/>
</dbReference>
<dbReference type="EMBL" id="GANP01006837">
    <property type="protein sequence ID" value="JAB77631.1"/>
    <property type="molecule type" value="mRNA"/>
</dbReference>
<feature type="non-terminal residue" evidence="3">
    <location>
        <position position="148"/>
    </location>
</feature>
<sequence>FDCPEGLAFNDQRGICDWPDLVERCDAEAYLGFQCPEATSYDLQDFANPPYPPPAGTCANDTSLCVADATYGEEGVAPALAVLATTARVRSNPTDKDRRDDPTQRSTACENYYGSNAKNLRRPRATTLRRRGSRPPPEILKSMVTRRV</sequence>
<feature type="compositionally biased region" description="Basic and acidic residues" evidence="1">
    <location>
        <begin position="93"/>
        <end position="103"/>
    </location>
</feature>
<feature type="compositionally biased region" description="Polar residues" evidence="1">
    <location>
        <begin position="104"/>
        <end position="118"/>
    </location>
</feature>
<name>V5IGE3_IXORI</name>
<dbReference type="Pfam" id="PF01607">
    <property type="entry name" value="CBM_14"/>
    <property type="match status" value="1"/>
</dbReference>
<feature type="non-terminal residue" evidence="3">
    <location>
        <position position="1"/>
    </location>
</feature>
<evidence type="ECO:0000259" key="2">
    <source>
        <dbReference type="PROSITE" id="PS50940"/>
    </source>
</evidence>
<dbReference type="InterPro" id="IPR036508">
    <property type="entry name" value="Chitin-bd_dom_sf"/>
</dbReference>
<organism evidence="3">
    <name type="scientific">Ixodes ricinus</name>
    <name type="common">Common tick</name>
    <name type="synonym">Acarus ricinus</name>
    <dbReference type="NCBI Taxonomy" id="34613"/>
    <lineage>
        <taxon>Eukaryota</taxon>
        <taxon>Metazoa</taxon>
        <taxon>Ecdysozoa</taxon>
        <taxon>Arthropoda</taxon>
        <taxon>Chelicerata</taxon>
        <taxon>Arachnida</taxon>
        <taxon>Acari</taxon>
        <taxon>Parasitiformes</taxon>
        <taxon>Ixodida</taxon>
        <taxon>Ixodoidea</taxon>
        <taxon>Ixodidae</taxon>
        <taxon>Ixodinae</taxon>
        <taxon>Ixodes</taxon>
    </lineage>
</organism>
<feature type="region of interest" description="Disordered" evidence="1">
    <location>
        <begin position="87"/>
        <end position="148"/>
    </location>
</feature>
<dbReference type="AlphaFoldDB" id="V5IGE3"/>
<evidence type="ECO:0000256" key="1">
    <source>
        <dbReference type="SAM" id="MobiDB-lite"/>
    </source>
</evidence>